<dbReference type="PIRSF" id="PIRSF001400">
    <property type="entry name" value="Enolase"/>
    <property type="match status" value="1"/>
</dbReference>
<dbReference type="GO" id="GO:0004634">
    <property type="term" value="F:phosphopyruvate hydratase activity"/>
    <property type="evidence" value="ECO:0007669"/>
    <property type="project" value="UniProtKB-UniRule"/>
</dbReference>
<dbReference type="SFLD" id="SFLDF00002">
    <property type="entry name" value="enolase"/>
    <property type="match status" value="1"/>
</dbReference>
<evidence type="ECO:0000259" key="17">
    <source>
        <dbReference type="SMART" id="SM01193"/>
    </source>
</evidence>
<dbReference type="GO" id="GO:0006096">
    <property type="term" value="P:glycolytic process"/>
    <property type="evidence" value="ECO:0007669"/>
    <property type="project" value="UniProtKB-UniRule"/>
</dbReference>
<dbReference type="Gene3D" id="3.30.390.10">
    <property type="entry name" value="Enolase-like, N-terminal domain"/>
    <property type="match status" value="1"/>
</dbReference>
<dbReference type="CDD" id="cd03313">
    <property type="entry name" value="enolase"/>
    <property type="match status" value="1"/>
</dbReference>
<dbReference type="PANTHER" id="PTHR11902:SF1">
    <property type="entry name" value="ENOLASE"/>
    <property type="match status" value="1"/>
</dbReference>
<feature type="active site" description="Proton acceptor" evidence="12 13">
    <location>
        <position position="336"/>
    </location>
</feature>
<keyword evidence="18" id="KW-0670">Pyruvate</keyword>
<comment type="subcellular location">
    <subcellularLocation>
        <location evidence="12">Cytoplasm</location>
    </subcellularLocation>
    <subcellularLocation>
        <location evidence="12">Secreted</location>
    </subcellularLocation>
    <subcellularLocation>
        <location evidence="12">Cell surface</location>
    </subcellularLocation>
    <text evidence="12">Fractions of enolase are present in both the cytoplasm and on the cell surface.</text>
</comment>
<evidence type="ECO:0000256" key="12">
    <source>
        <dbReference type="HAMAP-Rule" id="MF_00318"/>
    </source>
</evidence>
<evidence type="ECO:0000256" key="4">
    <source>
        <dbReference type="ARBA" id="ARBA00017068"/>
    </source>
</evidence>
<evidence type="ECO:0000256" key="6">
    <source>
        <dbReference type="ARBA" id="ARBA00022525"/>
    </source>
</evidence>
<evidence type="ECO:0000256" key="13">
    <source>
        <dbReference type="PIRSR" id="PIRSR001400-1"/>
    </source>
</evidence>
<keyword evidence="5 12" id="KW-0963">Cytoplasm</keyword>
<feature type="active site" description="Proton donor" evidence="12 13">
    <location>
        <position position="204"/>
    </location>
</feature>
<evidence type="ECO:0000256" key="9">
    <source>
        <dbReference type="ARBA" id="ARBA00023152"/>
    </source>
</evidence>
<feature type="binding site" evidence="12 15">
    <location>
        <position position="284"/>
    </location>
    <ligand>
        <name>Mg(2+)</name>
        <dbReference type="ChEBI" id="CHEBI:18420"/>
    </ligand>
</feature>
<dbReference type="InterPro" id="IPR020809">
    <property type="entry name" value="Enolase_CS"/>
</dbReference>
<dbReference type="Gene3D" id="3.20.20.120">
    <property type="entry name" value="Enolase-like C-terminal domain"/>
    <property type="match status" value="1"/>
</dbReference>
<protein>
    <recommendedName>
        <fullName evidence="4 12">Enolase</fullName>
        <ecNumber evidence="3 12">4.2.1.11</ecNumber>
    </recommendedName>
    <alternativeName>
        <fullName evidence="12">2-phospho-D-glycerate hydro-lyase</fullName>
    </alternativeName>
    <alternativeName>
        <fullName evidence="12">2-phosphoglycerate dehydratase</fullName>
    </alternativeName>
</protein>
<dbReference type="GO" id="GO:0009986">
    <property type="term" value="C:cell surface"/>
    <property type="evidence" value="ECO:0007669"/>
    <property type="project" value="UniProtKB-SubCell"/>
</dbReference>
<evidence type="ECO:0000256" key="5">
    <source>
        <dbReference type="ARBA" id="ARBA00022490"/>
    </source>
</evidence>
<dbReference type="GO" id="GO:0005576">
    <property type="term" value="C:extracellular region"/>
    <property type="evidence" value="ECO:0007669"/>
    <property type="project" value="UniProtKB-SubCell"/>
</dbReference>
<keyword evidence="19" id="KW-1185">Reference proteome</keyword>
<evidence type="ECO:0000256" key="2">
    <source>
        <dbReference type="ARBA" id="ARBA00009604"/>
    </source>
</evidence>
<dbReference type="SMART" id="SM01193">
    <property type="entry name" value="Enolase_N"/>
    <property type="match status" value="1"/>
</dbReference>
<comment type="caution">
    <text evidence="18">The sequence shown here is derived from an EMBL/GenBank/DDBJ whole genome shotgun (WGS) entry which is preliminary data.</text>
</comment>
<dbReference type="InterPro" id="IPR020810">
    <property type="entry name" value="Enolase_C"/>
</dbReference>
<feature type="binding site" evidence="12">
    <location>
        <position position="387"/>
    </location>
    <ligand>
        <name>(2R)-2-phosphoglycerate</name>
        <dbReference type="ChEBI" id="CHEBI:58289"/>
    </ligand>
</feature>
<dbReference type="UniPathway" id="UPA00109">
    <property type="reaction ID" value="UER00187"/>
</dbReference>
<dbReference type="Proteomes" id="UP000214588">
    <property type="component" value="Unassembled WGS sequence"/>
</dbReference>
<sequence>MSIIEDIFAREVLDSRGNPTVEVEIFTESGAFGYARVPSGASTGVYEALELRDKKERFNGKGVMTACRKVNEEIAPHLLGMDCTNQLAIDRVLLEIDGTDNKENLGANAILGVSMATARASADLLGLPLYQVLGGVGGKTLPVPQMNILNGGEHADNNVDIQEFMIMPVGAKNYQQGLRMGVEIFHSLKKVLNENELSTSVGDEGGFAPDLGSNKEALEYIIKAIEKAGYKPVDEVALALDVAASEIFEDGKYHLKGENRTLTVEEMIDFYQDLVENYPIVSIEDGLSEDDWEGWKELTDKLGDKIQLVGDDLFVTNTDRLKRGTEEGIGNSILIKLNQIGTVSETLDAIELAKQNGFTSVISHRSGETDDTFIADLAVATNAGQIKTGAPSRMDRVAKYNQLIRIDEELYGISRYLGKDSFFNLK</sequence>
<feature type="binding site" evidence="14">
    <location>
        <position position="163"/>
    </location>
    <ligand>
        <name>substrate</name>
    </ligand>
</feature>
<dbReference type="PANTHER" id="PTHR11902">
    <property type="entry name" value="ENOLASE"/>
    <property type="match status" value="1"/>
</dbReference>
<dbReference type="SFLD" id="SFLDG00178">
    <property type="entry name" value="enolase"/>
    <property type="match status" value="1"/>
</dbReference>
<dbReference type="SUPFAM" id="SSF54826">
    <property type="entry name" value="Enolase N-terminal domain-like"/>
    <property type="match status" value="1"/>
</dbReference>
<dbReference type="SUPFAM" id="SSF51604">
    <property type="entry name" value="Enolase C-terminal domain-like"/>
    <property type="match status" value="1"/>
</dbReference>
<feature type="binding site" evidence="14">
    <location>
        <position position="311"/>
    </location>
    <ligand>
        <name>substrate</name>
    </ligand>
</feature>
<feature type="binding site" evidence="12">
    <location>
        <position position="366"/>
    </location>
    <ligand>
        <name>(2R)-2-phosphoglycerate</name>
        <dbReference type="ChEBI" id="CHEBI:58289"/>
    </ligand>
</feature>
<gene>
    <name evidence="12" type="primary">eno</name>
    <name evidence="18" type="ORF">CDO51_06775</name>
</gene>
<evidence type="ECO:0000313" key="19">
    <source>
        <dbReference type="Proteomes" id="UP000214588"/>
    </source>
</evidence>
<dbReference type="InterPro" id="IPR000941">
    <property type="entry name" value="Enolase"/>
</dbReference>
<feature type="binding site" evidence="14">
    <location>
        <position position="154"/>
    </location>
    <ligand>
        <name>substrate</name>
    </ligand>
</feature>
<comment type="pathway">
    <text evidence="1 12">Carbohydrate degradation; glycolysis; pyruvate from D-glyceraldehyde 3-phosphate: step 4/5.</text>
</comment>
<comment type="cofactor">
    <cofactor evidence="15">
        <name>Mg(2+)</name>
        <dbReference type="ChEBI" id="CHEBI:18420"/>
    </cofactor>
    <text evidence="15">Mg(2+) is required for catalysis and for stabilizing the dimer.</text>
</comment>
<dbReference type="Pfam" id="PF03952">
    <property type="entry name" value="Enolase_N"/>
    <property type="match status" value="1"/>
</dbReference>
<feature type="binding site" evidence="12 15">
    <location>
        <position position="241"/>
    </location>
    <ligand>
        <name>Mg(2+)</name>
        <dbReference type="ChEBI" id="CHEBI:18420"/>
    </ligand>
</feature>
<keyword evidence="6 12" id="KW-0964">Secreted</keyword>
<feature type="domain" description="Enolase N-terminal" evidence="17">
    <location>
        <begin position="4"/>
        <end position="133"/>
    </location>
</feature>
<keyword evidence="10 12" id="KW-0456">Lyase</keyword>
<feature type="binding site" evidence="14">
    <location>
        <position position="284"/>
    </location>
    <ligand>
        <name>substrate</name>
    </ligand>
</feature>
<keyword evidence="8 12" id="KW-0460">Magnesium</keyword>
<keyword evidence="7 12" id="KW-0479">Metal-binding</keyword>
<dbReference type="RefSeq" id="WP_089023541.1">
    <property type="nucleotide sequence ID" value="NZ_NIQC01000012.1"/>
</dbReference>
<organism evidence="18 19">
    <name type="scientific">Natranaerobius trueperi</name>
    <dbReference type="NCBI Taxonomy" id="759412"/>
    <lineage>
        <taxon>Bacteria</taxon>
        <taxon>Bacillati</taxon>
        <taxon>Bacillota</taxon>
        <taxon>Clostridia</taxon>
        <taxon>Natranaerobiales</taxon>
        <taxon>Natranaerobiaceae</taxon>
        <taxon>Natranaerobius</taxon>
    </lineage>
</organism>
<feature type="binding site" evidence="12">
    <location>
        <position position="336"/>
    </location>
    <ligand>
        <name>(2R)-2-phosphoglycerate</name>
        <dbReference type="ChEBI" id="CHEBI:58289"/>
    </ligand>
</feature>
<dbReference type="EC" id="4.2.1.11" evidence="3 12"/>
<feature type="binding site" evidence="12">
    <location>
        <position position="162"/>
    </location>
    <ligand>
        <name>(2R)-2-phosphoglycerate</name>
        <dbReference type="ChEBI" id="CHEBI:58289"/>
    </ligand>
</feature>
<comment type="cofactor">
    <cofactor evidence="12">
        <name>Mg(2+)</name>
        <dbReference type="ChEBI" id="CHEBI:18420"/>
    </cofactor>
    <text evidence="12">Binds a second Mg(2+) ion via substrate during catalysis.</text>
</comment>
<evidence type="ECO:0000256" key="8">
    <source>
        <dbReference type="ARBA" id="ARBA00022842"/>
    </source>
</evidence>
<dbReference type="InterPro" id="IPR029017">
    <property type="entry name" value="Enolase-like_N"/>
</dbReference>
<dbReference type="FunFam" id="3.20.20.120:FF:000001">
    <property type="entry name" value="Enolase"/>
    <property type="match status" value="1"/>
</dbReference>
<name>A0A226BXZ1_9FIRM</name>
<comment type="function">
    <text evidence="12">Catalyzes the reversible conversion of 2-phosphoglycerate (2-PG) into phosphoenolpyruvate (PEP). It is essential for the degradation of carbohydrates via glycolysis.</text>
</comment>
<feature type="binding site" evidence="12 15">
    <location>
        <position position="311"/>
    </location>
    <ligand>
        <name>Mg(2+)</name>
        <dbReference type="ChEBI" id="CHEBI:18420"/>
    </ligand>
</feature>
<comment type="similarity">
    <text evidence="2 12">Belongs to the enolase family.</text>
</comment>
<evidence type="ECO:0000256" key="7">
    <source>
        <dbReference type="ARBA" id="ARBA00022723"/>
    </source>
</evidence>
<dbReference type="PRINTS" id="PR00148">
    <property type="entry name" value="ENOLASE"/>
</dbReference>
<dbReference type="PROSITE" id="PS00164">
    <property type="entry name" value="ENOLASE"/>
    <property type="match status" value="1"/>
</dbReference>
<dbReference type="AlphaFoldDB" id="A0A226BXZ1"/>
<accession>A0A226BXZ1</accession>
<evidence type="ECO:0000256" key="11">
    <source>
        <dbReference type="ARBA" id="ARBA00048951"/>
    </source>
</evidence>
<dbReference type="GO" id="GO:0000015">
    <property type="term" value="C:phosphopyruvate hydratase complex"/>
    <property type="evidence" value="ECO:0007669"/>
    <property type="project" value="InterPro"/>
</dbReference>
<reference evidence="18 19" key="1">
    <citation type="submission" date="2017-06" db="EMBL/GenBank/DDBJ databases">
        <title>Draft Genome Sequence of Natranaerobius trueperi halophilic, alkalithermophilic bacteria from soda lakes.</title>
        <authorList>
            <person name="Zhao B."/>
        </authorList>
    </citation>
    <scope>NUCLEOTIDE SEQUENCE [LARGE SCALE GENOMIC DNA]</scope>
    <source>
        <strain evidence="18 19">DSM 18760</strain>
    </source>
</reference>
<feature type="binding site" evidence="14">
    <location>
        <position position="387"/>
    </location>
    <ligand>
        <name>substrate</name>
    </ligand>
</feature>
<evidence type="ECO:0000256" key="15">
    <source>
        <dbReference type="PIRSR" id="PIRSR001400-3"/>
    </source>
</evidence>
<evidence type="ECO:0000259" key="16">
    <source>
        <dbReference type="SMART" id="SM01192"/>
    </source>
</evidence>
<dbReference type="OrthoDB" id="9804716at2"/>
<dbReference type="GO" id="GO:0000287">
    <property type="term" value="F:magnesium ion binding"/>
    <property type="evidence" value="ECO:0007669"/>
    <property type="project" value="UniProtKB-UniRule"/>
</dbReference>
<dbReference type="HAMAP" id="MF_00318">
    <property type="entry name" value="Enolase"/>
    <property type="match status" value="1"/>
</dbReference>
<keyword evidence="9 12" id="KW-0324">Glycolysis</keyword>
<feature type="binding site" evidence="12">
    <location>
        <position position="365"/>
    </location>
    <ligand>
        <name>(2R)-2-phosphoglycerate</name>
        <dbReference type="ChEBI" id="CHEBI:58289"/>
    </ligand>
</feature>
<dbReference type="InterPro" id="IPR036849">
    <property type="entry name" value="Enolase-like_C_sf"/>
</dbReference>
<dbReference type="InterPro" id="IPR020811">
    <property type="entry name" value="Enolase_N"/>
</dbReference>
<dbReference type="SMART" id="SM01192">
    <property type="entry name" value="Enolase_C"/>
    <property type="match status" value="1"/>
</dbReference>
<evidence type="ECO:0000256" key="14">
    <source>
        <dbReference type="PIRSR" id="PIRSR001400-2"/>
    </source>
</evidence>
<feature type="binding site" evidence="14">
    <location>
        <begin position="363"/>
        <end position="366"/>
    </location>
    <ligand>
        <name>substrate</name>
    </ligand>
</feature>
<dbReference type="EMBL" id="NIQC01000012">
    <property type="protein sequence ID" value="OWZ83791.1"/>
    <property type="molecule type" value="Genomic_DNA"/>
</dbReference>
<proteinExistence type="inferred from homology"/>
<comment type="catalytic activity">
    <reaction evidence="11">
        <text>(2R)-2-phosphoglycerate = phosphoenolpyruvate + H2O</text>
        <dbReference type="Rhea" id="RHEA:10164"/>
        <dbReference type="ChEBI" id="CHEBI:15377"/>
        <dbReference type="ChEBI" id="CHEBI:58289"/>
        <dbReference type="ChEBI" id="CHEBI:58702"/>
        <dbReference type="EC" id="4.2.1.11"/>
    </reaction>
    <physiologicalReaction direction="left-to-right" evidence="11">
        <dbReference type="Rhea" id="RHEA:10165"/>
    </physiologicalReaction>
</comment>
<dbReference type="SFLD" id="SFLDS00001">
    <property type="entry name" value="Enolase"/>
    <property type="match status" value="1"/>
</dbReference>
<dbReference type="NCBIfam" id="TIGR01060">
    <property type="entry name" value="eno"/>
    <property type="match status" value="1"/>
</dbReference>
<feature type="domain" description="Enolase C-terminal TIM barrel" evidence="16">
    <location>
        <begin position="138"/>
        <end position="424"/>
    </location>
</feature>
<evidence type="ECO:0000256" key="1">
    <source>
        <dbReference type="ARBA" id="ARBA00005031"/>
    </source>
</evidence>
<evidence type="ECO:0000256" key="10">
    <source>
        <dbReference type="ARBA" id="ARBA00023239"/>
    </source>
</evidence>
<dbReference type="FunFam" id="3.30.390.10:FF:000001">
    <property type="entry name" value="Enolase"/>
    <property type="match status" value="1"/>
</dbReference>
<dbReference type="Pfam" id="PF00113">
    <property type="entry name" value="Enolase_C"/>
    <property type="match status" value="1"/>
</dbReference>
<evidence type="ECO:0000256" key="3">
    <source>
        <dbReference type="ARBA" id="ARBA00012058"/>
    </source>
</evidence>
<evidence type="ECO:0000313" key="18">
    <source>
        <dbReference type="EMBL" id="OWZ83791.1"/>
    </source>
</evidence>